<gene>
    <name evidence="1" type="ORF">BDN71DRAFT_1436353</name>
</gene>
<dbReference type="EMBL" id="MU154730">
    <property type="protein sequence ID" value="KAF9488135.1"/>
    <property type="molecule type" value="Genomic_DNA"/>
</dbReference>
<proteinExistence type="predicted"/>
<evidence type="ECO:0000313" key="2">
    <source>
        <dbReference type="Proteomes" id="UP000807025"/>
    </source>
</evidence>
<evidence type="ECO:0000313" key="1">
    <source>
        <dbReference type="EMBL" id="KAF9488135.1"/>
    </source>
</evidence>
<dbReference type="Proteomes" id="UP000807025">
    <property type="component" value="Unassembled WGS sequence"/>
</dbReference>
<dbReference type="AlphaFoldDB" id="A0A9P5ZJ20"/>
<comment type="caution">
    <text evidence="1">The sequence shown here is derived from an EMBL/GenBank/DDBJ whole genome shotgun (WGS) entry which is preliminary data.</text>
</comment>
<sequence>MALSSRLQAAHRKPSTPSLVYYEQLVLESHGSGTPQRTSSGMQPGIAGHRKICETGMELHDHEPSWPLAYKPSSMRPRSPSLTWVACYTTCSPRLCLQAARNNACSALPLPLKPRAPGQPATTPLISVGIQVAHVTASIRGYNHSTGLNGRGHFRVGKCGFHDKLG</sequence>
<reference evidence="1" key="1">
    <citation type="submission" date="2020-11" db="EMBL/GenBank/DDBJ databases">
        <authorList>
            <consortium name="DOE Joint Genome Institute"/>
            <person name="Ahrendt S."/>
            <person name="Riley R."/>
            <person name="Andreopoulos W."/>
            <person name="Labutti K."/>
            <person name="Pangilinan J."/>
            <person name="Ruiz-Duenas F.J."/>
            <person name="Barrasa J.M."/>
            <person name="Sanchez-Garcia M."/>
            <person name="Camarero S."/>
            <person name="Miyauchi S."/>
            <person name="Serrano A."/>
            <person name="Linde D."/>
            <person name="Babiker R."/>
            <person name="Drula E."/>
            <person name="Ayuso-Fernandez I."/>
            <person name="Pacheco R."/>
            <person name="Padilla G."/>
            <person name="Ferreira P."/>
            <person name="Barriuso J."/>
            <person name="Kellner H."/>
            <person name="Castanera R."/>
            <person name="Alfaro M."/>
            <person name="Ramirez L."/>
            <person name="Pisabarro A.G."/>
            <person name="Kuo A."/>
            <person name="Tritt A."/>
            <person name="Lipzen A."/>
            <person name="He G."/>
            <person name="Yan M."/>
            <person name="Ng V."/>
            <person name="Cullen D."/>
            <person name="Martin F."/>
            <person name="Rosso M.-N."/>
            <person name="Henrissat B."/>
            <person name="Hibbett D."/>
            <person name="Martinez A.T."/>
            <person name="Grigoriev I.V."/>
        </authorList>
    </citation>
    <scope>NUCLEOTIDE SEQUENCE</scope>
    <source>
        <strain evidence="1">ATCC 90797</strain>
    </source>
</reference>
<protein>
    <submittedName>
        <fullName evidence="1">Uncharacterized protein</fullName>
    </submittedName>
</protein>
<organism evidence="1 2">
    <name type="scientific">Pleurotus eryngii</name>
    <name type="common">Boletus of the steppes</name>
    <dbReference type="NCBI Taxonomy" id="5323"/>
    <lineage>
        <taxon>Eukaryota</taxon>
        <taxon>Fungi</taxon>
        <taxon>Dikarya</taxon>
        <taxon>Basidiomycota</taxon>
        <taxon>Agaricomycotina</taxon>
        <taxon>Agaricomycetes</taxon>
        <taxon>Agaricomycetidae</taxon>
        <taxon>Agaricales</taxon>
        <taxon>Pleurotineae</taxon>
        <taxon>Pleurotaceae</taxon>
        <taxon>Pleurotus</taxon>
    </lineage>
</organism>
<name>A0A9P5ZJ20_PLEER</name>
<keyword evidence="2" id="KW-1185">Reference proteome</keyword>
<accession>A0A9P5ZJ20</accession>